<organism evidence="1 2">
    <name type="scientific">Bacillus phage Flapjack</name>
    <dbReference type="NCBI Taxonomy" id="1983465"/>
    <lineage>
        <taxon>Viruses</taxon>
        <taxon>Duplodnaviria</taxon>
        <taxon>Heunggongvirae</taxon>
        <taxon>Uroviricota</taxon>
        <taxon>Caudoviricetes</taxon>
        <taxon>Herelleviridae</taxon>
        <taxon>Bastillevirinae</taxon>
        <taxon>Bequatrovirus</taxon>
        <taxon>Bequatrovirus spock</taxon>
    </lineage>
</organism>
<evidence type="ECO:0000313" key="2">
    <source>
        <dbReference type="Proteomes" id="UP000222741"/>
    </source>
</evidence>
<evidence type="ECO:0000313" key="1">
    <source>
        <dbReference type="EMBL" id="ARQ95113.1"/>
    </source>
</evidence>
<name>A0A1X9SG65_9CAUD</name>
<sequence length="63" mass="7322">MENTTKKVSVVMVSDGFDLPYPVKVFEKELDAKEYIEEKKVEGSGLYPHRYIVDAVFVPKEIW</sequence>
<gene>
    <name evidence="1" type="ORF">FLAPJACK_186</name>
</gene>
<proteinExistence type="predicted"/>
<reference evidence="2" key="1">
    <citation type="submission" date="2017-04" db="EMBL/GenBank/DDBJ databases">
        <authorList>
            <person name="Abille Z."/>
            <person name="Afsharjavan R."/>
            <person name="Alms C.E."/>
            <person name="Anil A."/>
            <person name="Azuma E.A."/>
            <person name="Boateng D."/>
            <person name="Bowden K.V."/>
            <person name="Bui Q."/>
            <person name="Callaghan K.D."/>
            <person name="Canova P.N."/>
            <person name="Carter A.-G.V."/>
            <person name="Carty B."/>
            <person name="Choudhary A."/>
            <person name="Chugh K."/>
            <person name="Clark C.B."/>
            <person name="Clark J."/>
            <person name="Cortez R."/>
            <person name="Dalwadi R.M."/>
            <person name="Daou G."/>
            <person name="Das M."/>
            <person name="Dasari S."/>
            <person name="Davis E.H."/>
            <person name="Defreitas N."/>
            <person name="Demirji J."/>
            <person name="Endres C."/>
            <person name="Fakhar S."/>
            <person name="Feeley N."/>
            <person name="Flores D.C."/>
            <person name="Fowler A.R."/>
            <person name="George T."/>
            <person name="Greis H.L."/>
            <person name="Groleau D.L."/>
            <person name="Gulati J.K."/>
            <person name="Guzman W."/>
            <person name="Hallworth A.N."/>
            <person name="Hariri A."/>
            <person name="Haya V.N."/>
            <person name="Hoffman A.K."/>
            <person name="Horne B."/>
            <person name="Howard T."/>
            <person name="Iglesia A.J."/>
            <person name="Ijezie O.D."/>
            <person name="Incognito N.A."/>
            <person name="Inen J.A."/>
            <person name="Jaiswal A."/>
            <person name="Jezek R.A."/>
            <person name="Kawa A.C."/>
            <person name="Khan F."/>
            <person name="Khin A.C."/>
            <person name="Knapo J."/>
            <person name="Kong A.S."/>
            <person name="Le B.Q."/>
            <person name="Le Q.M."/>
            <person name="Le T.-H.M."/>
            <person name="Lee M."/>
            <person name="Lockwood J.L."/>
            <person name="Loto-Rojas G.S."/>
            <person name="Mantzavinos A."/>
            <person name="Martinez D.R."/>
            <person name="Meadows A.R."/>
            <person name="Mehr S."/>
            <person name="Mellon M.N."/>
            <person name="Memon S."/>
            <person name="Miller B."/>
            <person name="Min S."/>
            <person name="Mitchell L.M."/>
            <person name="Mohamed I.R."/>
            <person name="Mohammed F.O."/>
            <person name="More S."/>
            <person name="Muntaha S."/>
            <person name="Nadeem I."/>
            <person name="Ndjeumen-Njinguet A.S."/>
            <person name="Ng P."/>
            <person name="Ngu V.E."/>
            <person name="Nguyen B.N."/>
            <person name="OHern C.T."/>
            <person name="Oboh U.S."/>
            <person name="Pagano C.W."/>
            <person name="Panakal P.R."/>
            <person name="Park D.A."/>
            <person name="Parsana D."/>
            <person name="Patel P."/>
            <person name="Patel V.S."/>
            <person name="Patwardhan V.M."/>
            <person name="Pawar S.D."/>
            <person name="Payne V.R."/>
            <person name="Petricel I.M."/>
            <person name="Phillips C."/>
            <person name="Puglisi K.M."/>
            <person name="Ramaprasad G."/>
            <person name="Raza A.S."/>
            <person name="Rivera-Oven A.G."/>
            <person name="Robins E."/>
            <person name="Roeun D.C."/>
            <person name="Rostovtseva N."/>
            <person name="Sadat M."/>
            <person name="Seas A."/>
            <person name="So E.J."/>
            <person name="Sogbesan C."/>
            <person name="Strumsky L.A."/>
            <person name="Sun J.L."/>
            <person name="Sutherland H.J."/>
            <person name="Tchakounte I."/>
            <person name="Tewell J.R."/>
            <person name="Thapa D.J."/>
            <person name="Tkach Y."/>
            <person name="Tran C.D."/>
            <person name="Tran V."/>
            <person name="Vithayathil T."/>
            <person name="Vivekanandan A."/>
            <person name="Wang S.R."/>
            <person name="White E."/>
            <person name="Yang A.L."/>
            <person name="Ye D.T."/>
            <person name="Yirenkyi M."/>
            <person name="Zarb J.S."/>
            <person name="Zhang S."/>
            <person name="Zhou M.T."/>
            <person name="Cao A."/>
            <person name="Nguyen K.M."/>
            <person name="Patel K."/>
            <person name="Patel P."/>
            <person name="Pennington E."/>
            <person name="Sendze O."/>
            <person name="Zahangir S."/>
            <person name="Correa-Mendez M."/>
            <person name="Fabian M.F."/>
            <person name="Liu S."/>
            <person name="Jethmalani Y."/>
            <person name="Nunn R."/>
            <person name="Prakash A."/>
            <person name="Louise T."/>
            <person name="Russell D.A."/>
            <person name="Hatfull G.F."/>
            <person name="Erill I."/>
            <person name="Caruso S.M."/>
        </authorList>
    </citation>
    <scope>NUCLEOTIDE SEQUENCE [LARGE SCALE GENOMIC DNA]</scope>
</reference>
<protein>
    <submittedName>
        <fullName evidence="1">Uncharacterized protein</fullName>
    </submittedName>
</protein>
<dbReference type="EMBL" id="KY888882">
    <property type="protein sequence ID" value="ARQ95113.1"/>
    <property type="molecule type" value="Genomic_DNA"/>
</dbReference>
<dbReference type="Proteomes" id="UP000222741">
    <property type="component" value="Segment"/>
</dbReference>
<accession>A0A1X9SG65</accession>